<dbReference type="AlphaFoldDB" id="A0A7I7L2T0"/>
<keyword evidence="1" id="KW-0805">Transcription regulation</keyword>
<dbReference type="Pfam" id="PF13305">
    <property type="entry name" value="TetR_C_33"/>
    <property type="match status" value="1"/>
</dbReference>
<dbReference type="PANTHER" id="PTHR30055:SF220">
    <property type="entry name" value="TETR-FAMILY REGULATORY PROTEIN"/>
    <property type="match status" value="1"/>
</dbReference>
<evidence type="ECO:0000256" key="4">
    <source>
        <dbReference type="PROSITE-ProRule" id="PRU00335"/>
    </source>
</evidence>
<dbReference type="Proteomes" id="UP000465866">
    <property type="component" value="Chromosome"/>
</dbReference>
<evidence type="ECO:0000313" key="7">
    <source>
        <dbReference type="Proteomes" id="UP000465866"/>
    </source>
</evidence>
<keyword evidence="3" id="KW-0804">Transcription</keyword>
<keyword evidence="2 4" id="KW-0238">DNA-binding</keyword>
<dbReference type="Pfam" id="PF00440">
    <property type="entry name" value="TetR_N"/>
    <property type="match status" value="1"/>
</dbReference>
<dbReference type="InterPro" id="IPR009057">
    <property type="entry name" value="Homeodomain-like_sf"/>
</dbReference>
<dbReference type="InterPro" id="IPR050109">
    <property type="entry name" value="HTH-type_TetR-like_transc_reg"/>
</dbReference>
<organism evidence="6 7">
    <name type="scientific">Mycobacterium cookii</name>
    <dbReference type="NCBI Taxonomy" id="1775"/>
    <lineage>
        <taxon>Bacteria</taxon>
        <taxon>Bacillati</taxon>
        <taxon>Actinomycetota</taxon>
        <taxon>Actinomycetes</taxon>
        <taxon>Mycobacteriales</taxon>
        <taxon>Mycobacteriaceae</taxon>
        <taxon>Mycobacterium</taxon>
    </lineage>
</organism>
<keyword evidence="7" id="KW-1185">Reference proteome</keyword>
<evidence type="ECO:0000256" key="2">
    <source>
        <dbReference type="ARBA" id="ARBA00023125"/>
    </source>
</evidence>
<gene>
    <name evidence="6" type="ORF">MCOO_47000</name>
</gene>
<dbReference type="RefSeq" id="WP_163780650.1">
    <property type="nucleotide sequence ID" value="NZ_AP022569.1"/>
</dbReference>
<dbReference type="PRINTS" id="PR00455">
    <property type="entry name" value="HTHTETR"/>
</dbReference>
<dbReference type="EMBL" id="AP022569">
    <property type="protein sequence ID" value="BBX48685.1"/>
    <property type="molecule type" value="Genomic_DNA"/>
</dbReference>
<proteinExistence type="predicted"/>
<evidence type="ECO:0000259" key="5">
    <source>
        <dbReference type="PROSITE" id="PS50977"/>
    </source>
</evidence>
<dbReference type="KEGG" id="mcoo:MCOO_47000"/>
<feature type="domain" description="HTH tetR-type" evidence="5">
    <location>
        <begin position="21"/>
        <end position="81"/>
    </location>
</feature>
<dbReference type="PROSITE" id="PS50977">
    <property type="entry name" value="HTH_TETR_2"/>
    <property type="match status" value="1"/>
</dbReference>
<reference evidence="6 7" key="1">
    <citation type="journal article" date="2019" name="Emerg. Microbes Infect.">
        <title>Comprehensive subspecies identification of 175 nontuberculous mycobacteria species based on 7547 genomic profiles.</title>
        <authorList>
            <person name="Matsumoto Y."/>
            <person name="Kinjo T."/>
            <person name="Motooka D."/>
            <person name="Nabeya D."/>
            <person name="Jung N."/>
            <person name="Uechi K."/>
            <person name="Horii T."/>
            <person name="Iida T."/>
            <person name="Fujita J."/>
            <person name="Nakamura S."/>
        </authorList>
    </citation>
    <scope>NUCLEOTIDE SEQUENCE [LARGE SCALE GENOMIC DNA]</scope>
    <source>
        <strain evidence="6 7">JCM 12404</strain>
    </source>
</reference>
<evidence type="ECO:0000256" key="1">
    <source>
        <dbReference type="ARBA" id="ARBA00023015"/>
    </source>
</evidence>
<sequence>MPKPVKPKPVKKESGARLDRDQAVTQLVAAAIALLAEKGPGEIKARSVAEAAGLSTIAVYHHLGGLPELINAVVDRGFRDLGEAFLDAPAGEDPVTALFAMALASRRFAQANPHLYDLMFGLSTRGSYRPLQTAESAGRSRADNFQKAYAHLIQACTRLVDSGRIRAGEDPEVIAAQLWSTVHGFVTLELGDHLAQFDDPVRQVLQPMMINLVVGLGDDARSAAASHAAAVQAAS</sequence>
<dbReference type="GO" id="GO:0003700">
    <property type="term" value="F:DNA-binding transcription factor activity"/>
    <property type="evidence" value="ECO:0007669"/>
    <property type="project" value="TreeGrafter"/>
</dbReference>
<dbReference type="PANTHER" id="PTHR30055">
    <property type="entry name" value="HTH-TYPE TRANSCRIPTIONAL REGULATOR RUTR"/>
    <property type="match status" value="1"/>
</dbReference>
<dbReference type="GO" id="GO:0000976">
    <property type="term" value="F:transcription cis-regulatory region binding"/>
    <property type="evidence" value="ECO:0007669"/>
    <property type="project" value="TreeGrafter"/>
</dbReference>
<name>A0A7I7L2T0_9MYCO</name>
<dbReference type="InterPro" id="IPR036271">
    <property type="entry name" value="Tet_transcr_reg_TetR-rel_C_sf"/>
</dbReference>
<accession>A0A7I7L2T0</accession>
<evidence type="ECO:0000313" key="6">
    <source>
        <dbReference type="EMBL" id="BBX48685.1"/>
    </source>
</evidence>
<dbReference type="Gene3D" id="1.10.10.60">
    <property type="entry name" value="Homeodomain-like"/>
    <property type="match status" value="1"/>
</dbReference>
<dbReference type="SUPFAM" id="SSF46689">
    <property type="entry name" value="Homeodomain-like"/>
    <property type="match status" value="1"/>
</dbReference>
<dbReference type="SUPFAM" id="SSF48498">
    <property type="entry name" value="Tetracyclin repressor-like, C-terminal domain"/>
    <property type="match status" value="1"/>
</dbReference>
<dbReference type="Gene3D" id="1.10.357.10">
    <property type="entry name" value="Tetracycline Repressor, domain 2"/>
    <property type="match status" value="1"/>
</dbReference>
<dbReference type="InterPro" id="IPR025996">
    <property type="entry name" value="MT1864/Rv1816-like_C"/>
</dbReference>
<protein>
    <submittedName>
        <fullName evidence="6">TetR family transcriptional regulator</fullName>
    </submittedName>
</protein>
<feature type="DNA-binding region" description="H-T-H motif" evidence="4">
    <location>
        <begin position="44"/>
        <end position="63"/>
    </location>
</feature>
<evidence type="ECO:0000256" key="3">
    <source>
        <dbReference type="ARBA" id="ARBA00023163"/>
    </source>
</evidence>
<dbReference type="InterPro" id="IPR001647">
    <property type="entry name" value="HTH_TetR"/>
</dbReference>